<reference evidence="5 6" key="1">
    <citation type="journal article" date="2007" name="Nature">
        <title>Evolution of genes and genomes on the Drosophila phylogeny.</title>
        <authorList>
            <consortium name="Drosophila 12 Genomes Consortium"/>
            <person name="Clark A.G."/>
            <person name="Eisen M.B."/>
            <person name="Smith D.R."/>
            <person name="Bergman C.M."/>
            <person name="Oliver B."/>
            <person name="Markow T.A."/>
            <person name="Kaufman T.C."/>
            <person name="Kellis M."/>
            <person name="Gelbart W."/>
            <person name="Iyer V.N."/>
            <person name="Pollard D.A."/>
            <person name="Sackton T.B."/>
            <person name="Larracuente A.M."/>
            <person name="Singh N.D."/>
            <person name="Abad J.P."/>
            <person name="Abt D.N."/>
            <person name="Adryan B."/>
            <person name="Aguade M."/>
            <person name="Akashi H."/>
            <person name="Anderson W.W."/>
            <person name="Aquadro C.F."/>
            <person name="Ardell D.H."/>
            <person name="Arguello R."/>
            <person name="Artieri C.G."/>
            <person name="Barbash D.A."/>
            <person name="Barker D."/>
            <person name="Barsanti P."/>
            <person name="Batterham P."/>
            <person name="Batzoglou S."/>
            <person name="Begun D."/>
            <person name="Bhutkar A."/>
            <person name="Blanco E."/>
            <person name="Bosak S.A."/>
            <person name="Bradley R.K."/>
            <person name="Brand A.D."/>
            <person name="Brent M.R."/>
            <person name="Brooks A.N."/>
            <person name="Brown R.H."/>
            <person name="Butlin R.K."/>
            <person name="Caggese C."/>
            <person name="Calvi B.R."/>
            <person name="Bernardo de Carvalho A."/>
            <person name="Caspi A."/>
            <person name="Castrezana S."/>
            <person name="Celniker S.E."/>
            <person name="Chang J.L."/>
            <person name="Chapple C."/>
            <person name="Chatterji S."/>
            <person name="Chinwalla A."/>
            <person name="Civetta A."/>
            <person name="Clifton S.W."/>
            <person name="Comeron J.M."/>
            <person name="Costello J.C."/>
            <person name="Coyne J.A."/>
            <person name="Daub J."/>
            <person name="David R.G."/>
            <person name="Delcher A.L."/>
            <person name="Delehaunty K."/>
            <person name="Do C.B."/>
            <person name="Ebling H."/>
            <person name="Edwards K."/>
            <person name="Eickbush T."/>
            <person name="Evans J.D."/>
            <person name="Filipski A."/>
            <person name="Findeiss S."/>
            <person name="Freyhult E."/>
            <person name="Fulton L."/>
            <person name="Fulton R."/>
            <person name="Garcia A.C."/>
            <person name="Gardiner A."/>
            <person name="Garfield D.A."/>
            <person name="Garvin B.E."/>
            <person name="Gibson G."/>
            <person name="Gilbert D."/>
            <person name="Gnerre S."/>
            <person name="Godfrey J."/>
            <person name="Good R."/>
            <person name="Gotea V."/>
            <person name="Gravely B."/>
            <person name="Greenberg A.J."/>
            <person name="Griffiths-Jones S."/>
            <person name="Gross S."/>
            <person name="Guigo R."/>
            <person name="Gustafson E.A."/>
            <person name="Haerty W."/>
            <person name="Hahn M.W."/>
            <person name="Halligan D.L."/>
            <person name="Halpern A.L."/>
            <person name="Halter G.M."/>
            <person name="Han M.V."/>
            <person name="Heger A."/>
            <person name="Hillier L."/>
            <person name="Hinrichs A.S."/>
            <person name="Holmes I."/>
            <person name="Hoskins R.A."/>
            <person name="Hubisz M.J."/>
            <person name="Hultmark D."/>
            <person name="Huntley M.A."/>
            <person name="Jaffe D.B."/>
            <person name="Jagadeeshan S."/>
            <person name="Jeck W.R."/>
            <person name="Johnson J."/>
            <person name="Jones C.D."/>
            <person name="Jordan W.C."/>
            <person name="Karpen G.H."/>
            <person name="Kataoka E."/>
            <person name="Keightley P.D."/>
            <person name="Kheradpour P."/>
            <person name="Kirkness E.F."/>
            <person name="Koerich L.B."/>
            <person name="Kristiansen K."/>
            <person name="Kudrna D."/>
            <person name="Kulathinal R.J."/>
            <person name="Kumar S."/>
            <person name="Kwok R."/>
            <person name="Lander E."/>
            <person name="Langley C.H."/>
            <person name="Lapoint R."/>
            <person name="Lazzaro B.P."/>
            <person name="Lee S.J."/>
            <person name="Levesque L."/>
            <person name="Li R."/>
            <person name="Lin C.F."/>
            <person name="Lin M.F."/>
            <person name="Lindblad-Toh K."/>
            <person name="Llopart A."/>
            <person name="Long M."/>
            <person name="Low L."/>
            <person name="Lozovsky E."/>
            <person name="Lu J."/>
            <person name="Luo M."/>
            <person name="Machado C.A."/>
            <person name="Makalowski W."/>
            <person name="Marzo M."/>
            <person name="Matsuda M."/>
            <person name="Matzkin L."/>
            <person name="McAllister B."/>
            <person name="McBride C.S."/>
            <person name="McKernan B."/>
            <person name="McKernan K."/>
            <person name="Mendez-Lago M."/>
            <person name="Minx P."/>
            <person name="Mollenhauer M.U."/>
            <person name="Montooth K."/>
            <person name="Mount S.M."/>
            <person name="Mu X."/>
            <person name="Myers E."/>
            <person name="Negre B."/>
            <person name="Newfeld S."/>
            <person name="Nielsen R."/>
            <person name="Noor M.A."/>
            <person name="O'Grady P."/>
            <person name="Pachter L."/>
            <person name="Papaceit M."/>
            <person name="Parisi M.J."/>
            <person name="Parisi M."/>
            <person name="Parts L."/>
            <person name="Pedersen J.S."/>
            <person name="Pesole G."/>
            <person name="Phillippy A.M."/>
            <person name="Ponting C.P."/>
            <person name="Pop M."/>
            <person name="Porcelli D."/>
            <person name="Powell J.R."/>
            <person name="Prohaska S."/>
            <person name="Pruitt K."/>
            <person name="Puig M."/>
            <person name="Quesneville H."/>
            <person name="Ram K.R."/>
            <person name="Rand D."/>
            <person name="Rasmussen M.D."/>
            <person name="Reed L.K."/>
            <person name="Reenan R."/>
            <person name="Reily A."/>
            <person name="Remington K.A."/>
            <person name="Rieger T.T."/>
            <person name="Ritchie M.G."/>
            <person name="Robin C."/>
            <person name="Rogers Y.H."/>
            <person name="Rohde C."/>
            <person name="Rozas J."/>
            <person name="Rubenfield M.J."/>
            <person name="Ruiz A."/>
            <person name="Russo S."/>
            <person name="Salzberg S.L."/>
            <person name="Sanchez-Gracia A."/>
            <person name="Saranga D.J."/>
            <person name="Sato H."/>
            <person name="Schaeffer S.W."/>
            <person name="Schatz M.C."/>
            <person name="Schlenke T."/>
            <person name="Schwartz R."/>
            <person name="Segarra C."/>
            <person name="Singh R.S."/>
            <person name="Sirot L."/>
            <person name="Sirota M."/>
            <person name="Sisneros N.B."/>
            <person name="Smith C.D."/>
            <person name="Smith T.F."/>
            <person name="Spieth J."/>
            <person name="Stage D.E."/>
            <person name="Stark A."/>
            <person name="Stephan W."/>
            <person name="Strausberg R.L."/>
            <person name="Strempel S."/>
            <person name="Sturgill D."/>
            <person name="Sutton G."/>
            <person name="Sutton G.G."/>
            <person name="Tao W."/>
            <person name="Teichmann S."/>
            <person name="Tobari Y.N."/>
            <person name="Tomimura Y."/>
            <person name="Tsolas J.M."/>
            <person name="Valente V.L."/>
            <person name="Venter E."/>
            <person name="Venter J.C."/>
            <person name="Vicario S."/>
            <person name="Vieira F.G."/>
            <person name="Vilella A.J."/>
            <person name="Villasante A."/>
            <person name="Walenz B."/>
            <person name="Wang J."/>
            <person name="Wasserman M."/>
            <person name="Watts T."/>
            <person name="Wilson D."/>
            <person name="Wilson R.K."/>
            <person name="Wing R.A."/>
            <person name="Wolfner M.F."/>
            <person name="Wong A."/>
            <person name="Wong G.K."/>
            <person name="Wu C.I."/>
            <person name="Wu G."/>
            <person name="Yamamoto D."/>
            <person name="Yang H.P."/>
            <person name="Yang S.P."/>
            <person name="Yorke J.A."/>
            <person name="Yoshida K."/>
            <person name="Zdobnov E."/>
            <person name="Zhang P."/>
            <person name="Zhang Y."/>
            <person name="Zimin A.V."/>
            <person name="Baldwin J."/>
            <person name="Abdouelleil A."/>
            <person name="Abdulkadir J."/>
            <person name="Abebe A."/>
            <person name="Abera B."/>
            <person name="Abreu J."/>
            <person name="Acer S.C."/>
            <person name="Aftuck L."/>
            <person name="Alexander A."/>
            <person name="An P."/>
            <person name="Anderson E."/>
            <person name="Anderson S."/>
            <person name="Arachi H."/>
            <person name="Azer M."/>
            <person name="Bachantsang P."/>
            <person name="Barry A."/>
            <person name="Bayul T."/>
            <person name="Berlin A."/>
            <person name="Bessette D."/>
            <person name="Bloom T."/>
            <person name="Blye J."/>
            <person name="Boguslavskiy L."/>
            <person name="Bonnet C."/>
            <person name="Boukhgalter B."/>
            <person name="Bourzgui I."/>
            <person name="Brown A."/>
            <person name="Cahill P."/>
            <person name="Channer S."/>
            <person name="Cheshatsang Y."/>
            <person name="Chuda L."/>
            <person name="Citroen M."/>
            <person name="Collymore A."/>
            <person name="Cooke P."/>
            <person name="Costello M."/>
            <person name="D'Aco K."/>
            <person name="Daza R."/>
            <person name="De Haan G."/>
            <person name="DeGray S."/>
            <person name="DeMaso C."/>
            <person name="Dhargay N."/>
            <person name="Dooley K."/>
            <person name="Dooley E."/>
            <person name="Doricent M."/>
            <person name="Dorje P."/>
            <person name="Dorjee K."/>
            <person name="Dupes A."/>
            <person name="Elong R."/>
            <person name="Falk J."/>
            <person name="Farina A."/>
            <person name="Faro S."/>
            <person name="Ferguson D."/>
            <person name="Fisher S."/>
            <person name="Foley C.D."/>
            <person name="Franke A."/>
            <person name="Friedrich D."/>
            <person name="Gadbois L."/>
            <person name="Gearin G."/>
            <person name="Gearin C.R."/>
            <person name="Giannoukos G."/>
            <person name="Goode T."/>
            <person name="Graham J."/>
            <person name="Grandbois E."/>
            <person name="Grewal S."/>
            <person name="Gyaltsen K."/>
            <person name="Hafez N."/>
            <person name="Hagos B."/>
            <person name="Hall J."/>
            <person name="Henson C."/>
            <person name="Hollinger A."/>
            <person name="Honan T."/>
            <person name="Huard M.D."/>
            <person name="Hughes L."/>
            <person name="Hurhula B."/>
            <person name="Husby M.E."/>
            <person name="Kamat A."/>
            <person name="Kanga B."/>
            <person name="Kashin S."/>
            <person name="Khazanovich D."/>
            <person name="Kisner P."/>
            <person name="Lance K."/>
            <person name="Lara M."/>
            <person name="Lee W."/>
            <person name="Lennon N."/>
            <person name="Letendre F."/>
            <person name="LeVine R."/>
            <person name="Lipovsky A."/>
            <person name="Liu X."/>
            <person name="Liu J."/>
            <person name="Liu S."/>
            <person name="Lokyitsang T."/>
            <person name="Lokyitsang Y."/>
            <person name="Lubonja R."/>
            <person name="Lui A."/>
            <person name="MacDonald P."/>
            <person name="Magnisalis V."/>
            <person name="Maru K."/>
            <person name="Matthews C."/>
            <person name="McCusker W."/>
            <person name="McDonough S."/>
            <person name="Mehta T."/>
            <person name="Meldrim J."/>
            <person name="Meneus L."/>
            <person name="Mihai O."/>
            <person name="Mihalev A."/>
            <person name="Mihova T."/>
            <person name="Mittelman R."/>
            <person name="Mlenga V."/>
            <person name="Montmayeur A."/>
            <person name="Mulrain L."/>
            <person name="Navidi A."/>
            <person name="Naylor J."/>
            <person name="Negash T."/>
            <person name="Nguyen T."/>
            <person name="Nguyen N."/>
            <person name="Nicol R."/>
            <person name="Norbu C."/>
            <person name="Norbu N."/>
            <person name="Novod N."/>
            <person name="O'Neill B."/>
            <person name="Osman S."/>
            <person name="Markiewicz E."/>
            <person name="Oyono O.L."/>
            <person name="Patti C."/>
            <person name="Phunkhang P."/>
            <person name="Pierre F."/>
            <person name="Priest M."/>
            <person name="Raghuraman S."/>
            <person name="Rege F."/>
            <person name="Reyes R."/>
            <person name="Rise C."/>
            <person name="Rogov P."/>
            <person name="Ross K."/>
            <person name="Ryan E."/>
            <person name="Settipalli S."/>
            <person name="Shea T."/>
            <person name="Sherpa N."/>
            <person name="Shi L."/>
            <person name="Shih D."/>
            <person name="Sparrow T."/>
            <person name="Spaulding J."/>
            <person name="Stalker J."/>
            <person name="Stange-Thomann N."/>
            <person name="Stavropoulos S."/>
            <person name="Stone C."/>
            <person name="Strader C."/>
            <person name="Tesfaye S."/>
            <person name="Thomson T."/>
            <person name="Thoulutsang Y."/>
            <person name="Thoulutsang D."/>
            <person name="Topham K."/>
            <person name="Topping I."/>
            <person name="Tsamla T."/>
            <person name="Vassiliev H."/>
            <person name="Vo A."/>
            <person name="Wangchuk T."/>
            <person name="Wangdi T."/>
            <person name="Weiand M."/>
            <person name="Wilkinson J."/>
            <person name="Wilson A."/>
            <person name="Yadav S."/>
            <person name="Young G."/>
            <person name="Yu Q."/>
            <person name="Zembek L."/>
            <person name="Zhong D."/>
            <person name="Zimmer A."/>
            <person name="Zwirko Z."/>
            <person name="Jaffe D.B."/>
            <person name="Alvarez P."/>
            <person name="Brockman W."/>
            <person name="Butler J."/>
            <person name="Chin C."/>
            <person name="Gnerre S."/>
            <person name="Grabherr M."/>
            <person name="Kleber M."/>
            <person name="Mauceli E."/>
            <person name="MacCallum I."/>
        </authorList>
    </citation>
    <scope>NUCLEOTIDE SEQUENCE [LARGE SCALE GENOMIC DNA]</scope>
    <source>
        <strain evidence="6">Tucson 14030-0811.24</strain>
    </source>
</reference>
<dbReference type="Proteomes" id="UP000007798">
    <property type="component" value="Unassembled WGS sequence"/>
</dbReference>
<organism evidence="5 6">
    <name type="scientific">Drosophila willistoni</name>
    <name type="common">Fruit fly</name>
    <dbReference type="NCBI Taxonomy" id="7260"/>
    <lineage>
        <taxon>Eukaryota</taxon>
        <taxon>Metazoa</taxon>
        <taxon>Ecdysozoa</taxon>
        <taxon>Arthropoda</taxon>
        <taxon>Hexapoda</taxon>
        <taxon>Insecta</taxon>
        <taxon>Pterygota</taxon>
        <taxon>Neoptera</taxon>
        <taxon>Endopterygota</taxon>
        <taxon>Diptera</taxon>
        <taxon>Brachycera</taxon>
        <taxon>Muscomorpha</taxon>
        <taxon>Ephydroidea</taxon>
        <taxon>Drosophilidae</taxon>
        <taxon>Drosophila</taxon>
        <taxon>Sophophora</taxon>
    </lineage>
</organism>
<dbReference type="PANTHER" id="PTHR10454">
    <property type="entry name" value="CASPASE"/>
    <property type="match status" value="1"/>
</dbReference>
<dbReference type="InterPro" id="IPR002398">
    <property type="entry name" value="Pept_C14"/>
</dbReference>
<evidence type="ECO:0000256" key="2">
    <source>
        <dbReference type="RuleBase" id="RU003971"/>
    </source>
</evidence>
<dbReference type="AlphaFoldDB" id="B4N5P4"/>
<dbReference type="SUPFAM" id="SSF52129">
    <property type="entry name" value="Caspase-like"/>
    <property type="match status" value="1"/>
</dbReference>
<feature type="domain" description="Caspase family p10" evidence="3">
    <location>
        <begin position="214"/>
        <end position="288"/>
    </location>
</feature>
<feature type="domain" description="Caspase family p20" evidence="4">
    <location>
        <begin position="80"/>
        <end position="196"/>
    </location>
</feature>
<dbReference type="PRINTS" id="PR00376">
    <property type="entry name" value="IL1BCENZYME"/>
</dbReference>
<dbReference type="FunCoup" id="B4N5P4">
    <property type="interactions" value="8"/>
</dbReference>
<protein>
    <recommendedName>
        <fullName evidence="7">Caspase family p20 domain-containing protein</fullName>
    </recommendedName>
</protein>
<dbReference type="Gene3D" id="3.40.50.1460">
    <property type="match status" value="1"/>
</dbReference>
<dbReference type="GO" id="GO:0005737">
    <property type="term" value="C:cytoplasm"/>
    <property type="evidence" value="ECO:0007669"/>
    <property type="project" value="TreeGrafter"/>
</dbReference>
<evidence type="ECO:0000259" key="3">
    <source>
        <dbReference type="PROSITE" id="PS50207"/>
    </source>
</evidence>
<sequence>MEQSVESPPPKVSIFVRIFHCILQIFCIKPAIPKTNNTVHIDDTDATNFSGPERPLIRPSVSTVPKTVANKKLKPAHVYIFNHEKFDTQTEYRVGSEQDVKALRKVFKEFNCKVEVITNATVATVKSTVKKLEQSNFEKQSALVIVVLSHGDRHDKILAKDLDYYLDDDIIFPILRNRTLVNKPKMVIVQACKGSMMKGGFKTDAAQPHGSPTEVMKCYSTYEGYVSFRYEDGTPFIQTFCDVLKKFGKTKHIDAIMTDVRIAIKNSTNDMQIPSVHSTLTQQYVFGDYI</sequence>
<dbReference type="GO" id="GO:0006508">
    <property type="term" value="P:proteolysis"/>
    <property type="evidence" value="ECO:0007669"/>
    <property type="project" value="InterPro"/>
</dbReference>
<dbReference type="InterPro" id="IPR001309">
    <property type="entry name" value="Pept_C14_p20"/>
</dbReference>
<accession>B4N5P4</accession>
<gene>
    <name evidence="5" type="primary">Dwil\GK17915</name>
    <name evidence="5" type="ORF">Dwil_GK17915</name>
</gene>
<dbReference type="PROSITE" id="PS50207">
    <property type="entry name" value="CASPASE_P10"/>
    <property type="match status" value="1"/>
</dbReference>
<evidence type="ECO:0000259" key="4">
    <source>
        <dbReference type="PROSITE" id="PS50208"/>
    </source>
</evidence>
<dbReference type="HOGENOM" id="CLU_036904_3_0_1"/>
<dbReference type="KEGG" id="dwi:6646003"/>
<evidence type="ECO:0000256" key="1">
    <source>
        <dbReference type="ARBA" id="ARBA00010134"/>
    </source>
</evidence>
<dbReference type="EMBL" id="CH964154">
    <property type="protein sequence ID" value="EDW79683.2"/>
    <property type="molecule type" value="Genomic_DNA"/>
</dbReference>
<dbReference type="InParanoid" id="B4N5P4"/>
<keyword evidence="6" id="KW-1185">Reference proteome</keyword>
<dbReference type="eggNOG" id="KOG3573">
    <property type="taxonomic scope" value="Eukaryota"/>
</dbReference>
<dbReference type="SMART" id="SM00115">
    <property type="entry name" value="CASc"/>
    <property type="match status" value="1"/>
</dbReference>
<evidence type="ECO:0008006" key="7">
    <source>
        <dbReference type="Google" id="ProtNLM"/>
    </source>
</evidence>
<evidence type="ECO:0000313" key="6">
    <source>
        <dbReference type="Proteomes" id="UP000007798"/>
    </source>
</evidence>
<name>B4N5P4_DROWI</name>
<dbReference type="GO" id="GO:0004197">
    <property type="term" value="F:cysteine-type endopeptidase activity"/>
    <property type="evidence" value="ECO:0007669"/>
    <property type="project" value="InterPro"/>
</dbReference>
<proteinExistence type="inferred from homology"/>
<dbReference type="Pfam" id="PF00656">
    <property type="entry name" value="Peptidase_C14"/>
    <property type="match status" value="1"/>
</dbReference>
<dbReference type="InterPro" id="IPR011600">
    <property type="entry name" value="Pept_C14_caspase"/>
</dbReference>
<dbReference type="InterPro" id="IPR015917">
    <property type="entry name" value="Pept_C14A"/>
</dbReference>
<dbReference type="InterPro" id="IPR002138">
    <property type="entry name" value="Pept_C14_p10"/>
</dbReference>
<dbReference type="GO" id="GO:0006915">
    <property type="term" value="P:apoptotic process"/>
    <property type="evidence" value="ECO:0007669"/>
    <property type="project" value="TreeGrafter"/>
</dbReference>
<evidence type="ECO:0000313" key="5">
    <source>
        <dbReference type="EMBL" id="EDW79683.2"/>
    </source>
</evidence>
<dbReference type="STRING" id="7260.B4N5P4"/>
<dbReference type="SMR" id="B4N5P4"/>
<comment type="similarity">
    <text evidence="1 2">Belongs to the peptidase C14A family.</text>
</comment>
<dbReference type="PROSITE" id="PS50208">
    <property type="entry name" value="CASPASE_P20"/>
    <property type="match status" value="1"/>
</dbReference>
<dbReference type="InterPro" id="IPR029030">
    <property type="entry name" value="Caspase-like_dom_sf"/>
</dbReference>
<dbReference type="OrthoDB" id="6114029at2759"/>
<dbReference type="PANTHER" id="PTHR10454:SF232">
    <property type="entry name" value="AT03047P-RELATED"/>
    <property type="match status" value="1"/>
</dbReference>
<dbReference type="GO" id="GO:0043525">
    <property type="term" value="P:positive regulation of neuron apoptotic process"/>
    <property type="evidence" value="ECO:0007669"/>
    <property type="project" value="TreeGrafter"/>
</dbReference>